<name>A0A133V4G6_9EURY</name>
<feature type="compositionally biased region" description="Basic and acidic residues" evidence="1">
    <location>
        <begin position="1"/>
        <end position="26"/>
    </location>
</feature>
<accession>A0A133V4G6</accession>
<evidence type="ECO:0000256" key="1">
    <source>
        <dbReference type="SAM" id="MobiDB-lite"/>
    </source>
</evidence>
<evidence type="ECO:0008006" key="4">
    <source>
        <dbReference type="Google" id="ProtNLM"/>
    </source>
</evidence>
<dbReference type="Gene3D" id="4.10.1060.50">
    <property type="match status" value="1"/>
</dbReference>
<evidence type="ECO:0000313" key="3">
    <source>
        <dbReference type="Proteomes" id="UP000070344"/>
    </source>
</evidence>
<feature type="region of interest" description="Disordered" evidence="1">
    <location>
        <begin position="1"/>
        <end position="30"/>
    </location>
</feature>
<dbReference type="AlphaFoldDB" id="A0A133V4G6"/>
<reference evidence="2 3" key="1">
    <citation type="journal article" date="2016" name="Sci. Rep.">
        <title>Metabolic traits of an uncultured archaeal lineage -MSBL1- from brine pools of the Red Sea.</title>
        <authorList>
            <person name="Mwirichia R."/>
            <person name="Alam I."/>
            <person name="Rashid M."/>
            <person name="Vinu M."/>
            <person name="Ba-Alawi W."/>
            <person name="Anthony Kamau A."/>
            <person name="Kamanda Ngugi D."/>
            <person name="Goker M."/>
            <person name="Klenk H.P."/>
            <person name="Bajic V."/>
            <person name="Stingl U."/>
        </authorList>
    </citation>
    <scope>NUCLEOTIDE SEQUENCE [LARGE SCALE GENOMIC DNA]</scope>
    <source>
        <strain evidence="2">SCGC-AAA259O05</strain>
    </source>
</reference>
<comment type="caution">
    <text evidence="2">The sequence shown here is derived from an EMBL/GenBank/DDBJ whole genome shotgun (WGS) entry which is preliminary data.</text>
</comment>
<keyword evidence="3" id="KW-1185">Reference proteome</keyword>
<proteinExistence type="predicted"/>
<evidence type="ECO:0000313" key="2">
    <source>
        <dbReference type="EMBL" id="KXB01339.1"/>
    </source>
</evidence>
<protein>
    <recommendedName>
        <fullName evidence="4">Zinc-ribbon domain-containing protein</fullName>
    </recommendedName>
</protein>
<gene>
    <name evidence="2" type="ORF">AKJ41_01895</name>
</gene>
<organism evidence="2 3">
    <name type="scientific">candidate division MSBL1 archaeon SCGC-AAA259O05</name>
    <dbReference type="NCBI Taxonomy" id="1698271"/>
    <lineage>
        <taxon>Archaea</taxon>
        <taxon>Methanobacteriati</taxon>
        <taxon>Methanobacteriota</taxon>
        <taxon>candidate division MSBL1</taxon>
    </lineage>
</organism>
<dbReference type="InterPro" id="IPR038587">
    <property type="entry name" value="Ribosomal_eL40_sf"/>
</dbReference>
<dbReference type="Proteomes" id="UP000070344">
    <property type="component" value="Unassembled WGS sequence"/>
</dbReference>
<sequence>MSGRDLDSDIARMHGIEDESESEKAELSPVECPRCKEKNGPDASFCQRCGQALSHEAFQKLEREEGFSDEVAEKIDEMEATGSLGELIDKAVEKRVKEEMEKVRGEISEGEEPT</sequence>
<dbReference type="EMBL" id="LHXV01000016">
    <property type="protein sequence ID" value="KXB01339.1"/>
    <property type="molecule type" value="Genomic_DNA"/>
</dbReference>